<evidence type="ECO:0000256" key="7">
    <source>
        <dbReference type="SAM" id="SignalP"/>
    </source>
</evidence>
<dbReference type="Gene3D" id="1.10.630.10">
    <property type="entry name" value="Cytochrome P450"/>
    <property type="match status" value="1"/>
</dbReference>
<dbReference type="GO" id="GO:0020037">
    <property type="term" value="F:heme binding"/>
    <property type="evidence" value="ECO:0007669"/>
    <property type="project" value="InterPro"/>
</dbReference>
<name>A0A6A5X7B2_9PLEO</name>
<dbReference type="SUPFAM" id="SSF48264">
    <property type="entry name" value="Cytochrome P450"/>
    <property type="match status" value="1"/>
</dbReference>
<keyword evidence="9" id="KW-1185">Reference proteome</keyword>
<evidence type="ECO:0000256" key="5">
    <source>
        <dbReference type="PIRSR" id="PIRSR602401-1"/>
    </source>
</evidence>
<dbReference type="Proteomes" id="UP000799778">
    <property type="component" value="Unassembled WGS sequence"/>
</dbReference>
<dbReference type="OrthoDB" id="1103324at2759"/>
<sequence>MCGVLLLWIFHILYENVRFHKKYRFPNHIPGRVPIFGNLLQMPKNPADQRLHFAELAKKHGEMFTLKLGSNYWVFLNSHRVVGELLEKRGALYVSRQNLPMAGDVISRGKRIVFLPFGDLWKWQRKVIHEILGPAQRGVFGPFQDAESRTLLAGYLDQPDKWHLSHARYSSSVVFSMTFGRRTDLHDPTVKKIVEINDELTKSFEPGSNLIDAFPFLAKIPFAHSLQPWRWWGDSLYKAALENFSSEFDALVERQRQGKVTKCFVSEFLRLGRHKEIDRESMVFLAGSLIEAGSDTTRVSLNQLAAAAALFPDWVERARKELDEVCGSNAERLPTADDAPRLPYIKAAAKETVRWNPSFGEIAHSLIKDDEFEGYRFPAGTTFVWNHWGIHNDPNEYEQPERFYPERFLNADLEKPTKGHLGFGAGRRVCPGWTVASASLFLGISRLIYCFDFHTVPGRPIPTGRPFSIGVDKPYEVGVTVRSQAHADLIRRECRPDDGSVNP</sequence>
<comment type="similarity">
    <text evidence="1 6">Belongs to the cytochrome P450 family.</text>
</comment>
<dbReference type="InterPro" id="IPR050364">
    <property type="entry name" value="Cytochrome_P450_fung"/>
</dbReference>
<dbReference type="AlphaFoldDB" id="A0A6A5X7B2"/>
<dbReference type="PROSITE" id="PS00086">
    <property type="entry name" value="CYTOCHROME_P450"/>
    <property type="match status" value="1"/>
</dbReference>
<keyword evidence="7" id="KW-0732">Signal</keyword>
<dbReference type="Pfam" id="PF00067">
    <property type="entry name" value="p450"/>
    <property type="match status" value="1"/>
</dbReference>
<feature type="binding site" description="axial binding residue" evidence="5">
    <location>
        <position position="430"/>
    </location>
    <ligand>
        <name>heme</name>
        <dbReference type="ChEBI" id="CHEBI:30413"/>
    </ligand>
    <ligandPart>
        <name>Fe</name>
        <dbReference type="ChEBI" id="CHEBI:18248"/>
    </ligandPart>
</feature>
<dbReference type="GO" id="GO:0016705">
    <property type="term" value="F:oxidoreductase activity, acting on paired donors, with incorporation or reduction of molecular oxygen"/>
    <property type="evidence" value="ECO:0007669"/>
    <property type="project" value="InterPro"/>
</dbReference>
<accession>A0A6A5X7B2</accession>
<reference evidence="8" key="1">
    <citation type="journal article" date="2020" name="Stud. Mycol.">
        <title>101 Dothideomycetes genomes: a test case for predicting lifestyles and emergence of pathogens.</title>
        <authorList>
            <person name="Haridas S."/>
            <person name="Albert R."/>
            <person name="Binder M."/>
            <person name="Bloem J."/>
            <person name="Labutti K."/>
            <person name="Salamov A."/>
            <person name="Andreopoulos B."/>
            <person name="Baker S."/>
            <person name="Barry K."/>
            <person name="Bills G."/>
            <person name="Bluhm B."/>
            <person name="Cannon C."/>
            <person name="Castanera R."/>
            <person name="Culley D."/>
            <person name="Daum C."/>
            <person name="Ezra D."/>
            <person name="Gonzalez J."/>
            <person name="Henrissat B."/>
            <person name="Kuo A."/>
            <person name="Liang C."/>
            <person name="Lipzen A."/>
            <person name="Lutzoni F."/>
            <person name="Magnuson J."/>
            <person name="Mondo S."/>
            <person name="Nolan M."/>
            <person name="Ohm R."/>
            <person name="Pangilinan J."/>
            <person name="Park H.-J."/>
            <person name="Ramirez L."/>
            <person name="Alfaro M."/>
            <person name="Sun H."/>
            <person name="Tritt A."/>
            <person name="Yoshinaga Y."/>
            <person name="Zwiers L.-H."/>
            <person name="Turgeon B."/>
            <person name="Goodwin S."/>
            <person name="Spatafora J."/>
            <person name="Crous P."/>
            <person name="Grigoriev I."/>
        </authorList>
    </citation>
    <scope>NUCLEOTIDE SEQUENCE</scope>
    <source>
        <strain evidence="8">CBS 175.79</strain>
    </source>
</reference>
<evidence type="ECO:0000256" key="1">
    <source>
        <dbReference type="ARBA" id="ARBA00010617"/>
    </source>
</evidence>
<comment type="cofactor">
    <cofactor evidence="5">
        <name>heme</name>
        <dbReference type="ChEBI" id="CHEBI:30413"/>
    </cofactor>
</comment>
<evidence type="ECO:0000313" key="8">
    <source>
        <dbReference type="EMBL" id="KAF2008786.1"/>
    </source>
</evidence>
<dbReference type="InterPro" id="IPR002401">
    <property type="entry name" value="Cyt_P450_E_grp-I"/>
</dbReference>
<dbReference type="EMBL" id="ML978081">
    <property type="protein sequence ID" value="KAF2008786.1"/>
    <property type="molecule type" value="Genomic_DNA"/>
</dbReference>
<dbReference type="GeneID" id="54282928"/>
<dbReference type="InterPro" id="IPR001128">
    <property type="entry name" value="Cyt_P450"/>
</dbReference>
<dbReference type="GO" id="GO:0005506">
    <property type="term" value="F:iron ion binding"/>
    <property type="evidence" value="ECO:0007669"/>
    <property type="project" value="InterPro"/>
</dbReference>
<evidence type="ECO:0000256" key="4">
    <source>
        <dbReference type="ARBA" id="ARBA00023004"/>
    </source>
</evidence>
<evidence type="ECO:0000256" key="2">
    <source>
        <dbReference type="ARBA" id="ARBA00022723"/>
    </source>
</evidence>
<protein>
    <submittedName>
        <fullName evidence="8">Cytochrome P450</fullName>
    </submittedName>
</protein>
<dbReference type="CDD" id="cd11065">
    <property type="entry name" value="CYP64-like"/>
    <property type="match status" value="1"/>
</dbReference>
<evidence type="ECO:0000256" key="3">
    <source>
        <dbReference type="ARBA" id="ARBA00023002"/>
    </source>
</evidence>
<evidence type="ECO:0000313" key="9">
    <source>
        <dbReference type="Proteomes" id="UP000799778"/>
    </source>
</evidence>
<keyword evidence="2 5" id="KW-0479">Metal-binding</keyword>
<organism evidence="8 9">
    <name type="scientific">Aaosphaeria arxii CBS 175.79</name>
    <dbReference type="NCBI Taxonomy" id="1450172"/>
    <lineage>
        <taxon>Eukaryota</taxon>
        <taxon>Fungi</taxon>
        <taxon>Dikarya</taxon>
        <taxon>Ascomycota</taxon>
        <taxon>Pezizomycotina</taxon>
        <taxon>Dothideomycetes</taxon>
        <taxon>Pleosporomycetidae</taxon>
        <taxon>Pleosporales</taxon>
        <taxon>Pleosporales incertae sedis</taxon>
        <taxon>Aaosphaeria</taxon>
    </lineage>
</organism>
<proteinExistence type="inferred from homology"/>
<keyword evidence="5 6" id="KW-0349">Heme</keyword>
<dbReference type="InterPro" id="IPR017972">
    <property type="entry name" value="Cyt_P450_CS"/>
</dbReference>
<dbReference type="InterPro" id="IPR036396">
    <property type="entry name" value="Cyt_P450_sf"/>
</dbReference>
<dbReference type="RefSeq" id="XP_033377125.1">
    <property type="nucleotide sequence ID" value="XM_033525531.1"/>
</dbReference>
<evidence type="ECO:0000256" key="6">
    <source>
        <dbReference type="RuleBase" id="RU000461"/>
    </source>
</evidence>
<gene>
    <name evidence="8" type="ORF">BU24DRAFT_402581</name>
</gene>
<feature type="signal peptide" evidence="7">
    <location>
        <begin position="1"/>
        <end position="19"/>
    </location>
</feature>
<feature type="chain" id="PRO_5025596474" evidence="7">
    <location>
        <begin position="20"/>
        <end position="503"/>
    </location>
</feature>
<dbReference type="PANTHER" id="PTHR46300">
    <property type="entry name" value="P450, PUTATIVE (EUROFUNG)-RELATED-RELATED"/>
    <property type="match status" value="1"/>
</dbReference>
<dbReference type="PRINTS" id="PR00463">
    <property type="entry name" value="EP450I"/>
</dbReference>
<keyword evidence="6" id="KW-0503">Monooxygenase</keyword>
<dbReference type="PANTHER" id="PTHR46300:SF12">
    <property type="entry name" value="P450, PUTATIVE (EUROFUNG)-RELATED"/>
    <property type="match status" value="1"/>
</dbReference>
<dbReference type="GO" id="GO:0004497">
    <property type="term" value="F:monooxygenase activity"/>
    <property type="evidence" value="ECO:0007669"/>
    <property type="project" value="UniProtKB-KW"/>
</dbReference>
<keyword evidence="4 5" id="KW-0408">Iron</keyword>
<keyword evidence="3 6" id="KW-0560">Oxidoreductase</keyword>